<dbReference type="OrthoDB" id="5871104at2759"/>
<sequence>MERFSNSTKTVLPPSVVHSSDGRNYDRNELDVDGLFDTITNEETCSLNSTSISINHSRDSILDFSICSNPIDEAAIMEEQLAAASGELLLNGNDAEVRSCARPTLALDNSAKDTRSRITCLDDNCVASTTKNNVSEMMQSILTPLHHVVPPIASLEDLTNGEQSFDITSSKSHVASSTWNQIKSFGQKSAGKSDINTAVNNSTDNNDNTDDNNYNIGKITGGNCKNNQRQTSTAIKRYILHTGMSNPPSMPPPPPPLPPLPPPLPPPPVPRPSSQSSSQRVNFMNFSKF</sequence>
<reference evidence="2 3" key="2">
    <citation type="submission" date="2018-11" db="EMBL/GenBank/DDBJ databases">
        <authorList>
            <consortium name="Pathogen Informatics"/>
        </authorList>
    </citation>
    <scope>NUCLEOTIDE SEQUENCE [LARGE SCALE GENOMIC DNA]</scope>
</reference>
<feature type="compositionally biased region" description="Low complexity" evidence="1">
    <location>
        <begin position="272"/>
        <end position="282"/>
    </location>
</feature>
<proteinExistence type="predicted"/>
<gene>
    <name evidence="2" type="ORF">TCLT_LOCUS10427</name>
</gene>
<dbReference type="Proteomes" id="UP000276776">
    <property type="component" value="Unassembled WGS sequence"/>
</dbReference>
<name>A0A0N5DB76_THECL</name>
<reference evidence="4" key="1">
    <citation type="submission" date="2017-02" db="UniProtKB">
        <authorList>
            <consortium name="WormBaseParasite"/>
        </authorList>
    </citation>
    <scope>IDENTIFICATION</scope>
</reference>
<dbReference type="AlphaFoldDB" id="A0A0N5DB76"/>
<organism evidence="4">
    <name type="scientific">Thelazia callipaeda</name>
    <name type="common">Oriental eyeworm</name>
    <name type="synonym">Parasitic nematode</name>
    <dbReference type="NCBI Taxonomy" id="103827"/>
    <lineage>
        <taxon>Eukaryota</taxon>
        <taxon>Metazoa</taxon>
        <taxon>Ecdysozoa</taxon>
        <taxon>Nematoda</taxon>
        <taxon>Chromadorea</taxon>
        <taxon>Rhabditida</taxon>
        <taxon>Spirurina</taxon>
        <taxon>Spiruromorpha</taxon>
        <taxon>Thelazioidea</taxon>
        <taxon>Thelaziidae</taxon>
        <taxon>Thelazia</taxon>
    </lineage>
</organism>
<dbReference type="WBParaSite" id="TCLT_0001043801-mRNA-1">
    <property type="protein sequence ID" value="TCLT_0001043801-mRNA-1"/>
    <property type="gene ID" value="TCLT_0001043801"/>
</dbReference>
<protein>
    <submittedName>
        <fullName evidence="4">WH2 domain-containing protein</fullName>
    </submittedName>
</protein>
<evidence type="ECO:0000313" key="3">
    <source>
        <dbReference type="Proteomes" id="UP000276776"/>
    </source>
</evidence>
<evidence type="ECO:0000313" key="4">
    <source>
        <dbReference type="WBParaSite" id="TCLT_0001043801-mRNA-1"/>
    </source>
</evidence>
<evidence type="ECO:0000256" key="1">
    <source>
        <dbReference type="SAM" id="MobiDB-lite"/>
    </source>
</evidence>
<evidence type="ECO:0000313" key="2">
    <source>
        <dbReference type="EMBL" id="VDN08117.1"/>
    </source>
</evidence>
<feature type="compositionally biased region" description="Polar residues" evidence="1">
    <location>
        <begin position="1"/>
        <end position="10"/>
    </location>
</feature>
<dbReference type="EMBL" id="UYYF01005104">
    <property type="protein sequence ID" value="VDN08117.1"/>
    <property type="molecule type" value="Genomic_DNA"/>
</dbReference>
<feature type="region of interest" description="Disordered" evidence="1">
    <location>
        <begin position="1"/>
        <end position="23"/>
    </location>
</feature>
<feature type="compositionally biased region" description="Pro residues" evidence="1">
    <location>
        <begin position="248"/>
        <end position="271"/>
    </location>
</feature>
<feature type="region of interest" description="Disordered" evidence="1">
    <location>
        <begin position="186"/>
        <end position="229"/>
    </location>
</feature>
<feature type="region of interest" description="Disordered" evidence="1">
    <location>
        <begin position="242"/>
        <end position="289"/>
    </location>
</feature>
<feature type="compositionally biased region" description="Low complexity" evidence="1">
    <location>
        <begin position="196"/>
        <end position="215"/>
    </location>
</feature>
<keyword evidence="3" id="KW-1185">Reference proteome</keyword>
<accession>A0A0N5DB76</accession>